<feature type="compositionally biased region" description="Pro residues" evidence="1">
    <location>
        <begin position="270"/>
        <end position="285"/>
    </location>
</feature>
<feature type="region of interest" description="Disordered" evidence="1">
    <location>
        <begin position="353"/>
        <end position="379"/>
    </location>
</feature>
<evidence type="ECO:0000313" key="3">
    <source>
        <dbReference type="EMBL" id="EHJ11349.1"/>
    </source>
</evidence>
<dbReference type="RefSeq" id="WP_007311891.1">
    <property type="nucleotide sequence ID" value="NZ_AESD01000597.1"/>
</dbReference>
<reference evidence="3 4" key="1">
    <citation type="journal article" date="2011" name="Front. Microbiol.">
        <title>Two Strains of Crocosphaera watsonii with Highly Conserved Genomes are Distinguished by Strain-Specific Features.</title>
        <authorList>
            <person name="Bench S.R."/>
            <person name="Ilikchyan I.N."/>
            <person name="Tripp H.J."/>
            <person name="Zehr J.P."/>
        </authorList>
    </citation>
    <scope>NUCLEOTIDE SEQUENCE [LARGE SCALE GENOMIC DNA]</scope>
    <source>
        <strain evidence="3 4">WH 0003</strain>
    </source>
</reference>
<sequence>MMLFNNTPLQTYTPPTCTLKLWDKRPLFSRWGELVSLDKIQFELQFDDPRLLEEDQVTVKGDRLQLELLRNVVQTYVKKFLHQTTFDWQKSPETELSTSQPYHLPSLSPQGLLTHHLTLGSLASQASHQSVTLTVSQLFDLVNALEEYHNTIVTLADPKSTPLRKSFKVWIATGTVAVLAILIPTVGVKWFRQVISTNMGEEDVRETTENPLSFLDVLPPVPPPPKTPLPTPSLAPKLASRDPLPPPGKIDQGTPPPRNANVAIQAPPLRVLPPPPAAPPAPPKPNTTASNSSVTVEQVPTHLLPNGETPIVMPGLPPERVEQLIQNPTLPTPPTLQAKTPNRNNTPYMLSETAREQNQPTIPDELLSPESKIIPKPPPETTLLDAIPQVAQVRQYFQERWQPPENLQQTLEYRLIVQEDGSIQKTIPLGRSAAIYLSQIPFPSPGSEFVSPLQTPNNQTIRLVLIPNGKVKTLLE</sequence>
<dbReference type="EMBL" id="AESD01000597">
    <property type="protein sequence ID" value="EHJ11349.1"/>
    <property type="molecule type" value="Genomic_DNA"/>
</dbReference>
<feature type="compositionally biased region" description="Polar residues" evidence="1">
    <location>
        <begin position="286"/>
        <end position="297"/>
    </location>
</feature>
<feature type="compositionally biased region" description="Pro residues" evidence="1">
    <location>
        <begin position="243"/>
        <end position="258"/>
    </location>
</feature>
<feature type="region of interest" description="Disordered" evidence="1">
    <location>
        <begin position="215"/>
        <end position="297"/>
    </location>
</feature>
<dbReference type="GeneID" id="88767401"/>
<protein>
    <recommendedName>
        <fullName evidence="5">DUF4335 domain-containing protein</fullName>
    </recommendedName>
</protein>
<feature type="region of interest" description="Disordered" evidence="1">
    <location>
        <begin position="328"/>
        <end position="347"/>
    </location>
</feature>
<keyword evidence="2" id="KW-0812">Transmembrane</keyword>
<evidence type="ECO:0008006" key="5">
    <source>
        <dbReference type="Google" id="ProtNLM"/>
    </source>
</evidence>
<dbReference type="Proteomes" id="UP000003477">
    <property type="component" value="Unassembled WGS sequence"/>
</dbReference>
<keyword evidence="2" id="KW-1133">Transmembrane helix</keyword>
<name>G5J8Z1_CROWT</name>
<feature type="compositionally biased region" description="Polar residues" evidence="1">
    <location>
        <begin position="337"/>
        <end position="347"/>
    </location>
</feature>
<comment type="caution">
    <text evidence="3">The sequence shown here is derived from an EMBL/GenBank/DDBJ whole genome shotgun (WGS) entry which is preliminary data.</text>
</comment>
<dbReference type="Pfam" id="PF14233">
    <property type="entry name" value="DUF4335"/>
    <property type="match status" value="1"/>
</dbReference>
<dbReference type="InterPro" id="IPR025569">
    <property type="entry name" value="DUF4335"/>
</dbReference>
<feature type="transmembrane region" description="Helical" evidence="2">
    <location>
        <begin position="169"/>
        <end position="191"/>
    </location>
</feature>
<dbReference type="AlphaFoldDB" id="G5J8Z1"/>
<keyword evidence="2" id="KW-0472">Membrane</keyword>
<gene>
    <name evidence="3" type="ORF">CWATWH0003_3911</name>
</gene>
<accession>G5J8Z1</accession>
<dbReference type="PATRIC" id="fig|423471.3.peg.3667"/>
<evidence type="ECO:0000256" key="2">
    <source>
        <dbReference type="SAM" id="Phobius"/>
    </source>
</evidence>
<evidence type="ECO:0000313" key="4">
    <source>
        <dbReference type="Proteomes" id="UP000003477"/>
    </source>
</evidence>
<organism evidence="3 4">
    <name type="scientific">Crocosphaera watsonii WH 0003</name>
    <dbReference type="NCBI Taxonomy" id="423471"/>
    <lineage>
        <taxon>Bacteria</taxon>
        <taxon>Bacillati</taxon>
        <taxon>Cyanobacteriota</taxon>
        <taxon>Cyanophyceae</taxon>
        <taxon>Oscillatoriophycideae</taxon>
        <taxon>Chroococcales</taxon>
        <taxon>Aphanothecaceae</taxon>
        <taxon>Crocosphaera</taxon>
    </lineage>
</organism>
<feature type="compositionally biased region" description="Pro residues" evidence="1">
    <location>
        <begin position="219"/>
        <end position="233"/>
    </location>
</feature>
<proteinExistence type="predicted"/>
<evidence type="ECO:0000256" key="1">
    <source>
        <dbReference type="SAM" id="MobiDB-lite"/>
    </source>
</evidence>